<dbReference type="Proteomes" id="UP000178615">
    <property type="component" value="Unassembled WGS sequence"/>
</dbReference>
<gene>
    <name evidence="2" type="ORF">A2V49_01435</name>
</gene>
<keyword evidence="1" id="KW-0812">Transmembrane</keyword>
<dbReference type="EMBL" id="MEUV01000045">
    <property type="protein sequence ID" value="OGC45245.1"/>
    <property type="molecule type" value="Genomic_DNA"/>
</dbReference>
<keyword evidence="1" id="KW-0472">Membrane</keyword>
<accession>A0A1F4UJV4</accession>
<dbReference type="AlphaFoldDB" id="A0A1F4UJV4"/>
<comment type="caution">
    <text evidence="2">The sequence shown here is derived from an EMBL/GenBank/DDBJ whole genome shotgun (WGS) entry which is preliminary data.</text>
</comment>
<evidence type="ECO:0000313" key="3">
    <source>
        <dbReference type="Proteomes" id="UP000178615"/>
    </source>
</evidence>
<evidence type="ECO:0000256" key="1">
    <source>
        <dbReference type="SAM" id="Phobius"/>
    </source>
</evidence>
<name>A0A1F4UJV4_UNCKA</name>
<evidence type="ECO:0000313" key="2">
    <source>
        <dbReference type="EMBL" id="OGC45245.1"/>
    </source>
</evidence>
<keyword evidence="1" id="KW-1133">Transmembrane helix</keyword>
<proteinExistence type="predicted"/>
<organism evidence="2 3">
    <name type="scientific">candidate division WWE3 bacterium RBG_19FT_COMBO_34_6</name>
    <dbReference type="NCBI Taxonomy" id="1802612"/>
    <lineage>
        <taxon>Bacteria</taxon>
        <taxon>Katanobacteria</taxon>
    </lineage>
</organism>
<protein>
    <submittedName>
        <fullName evidence="2">Uncharacterized protein</fullName>
    </submittedName>
</protein>
<sequence length="307" mass="34365">MKKIILILFVIIFFLVGIIFLINKDKGDSEKNLAGKKINTDNQDKQLIGGQRDEHGCLGPAGYSWCEAKQKCLREWEEPCENEDIFAFLQKIKEETQLELSGIAPTNVFWKVELNDGQIAETMHKGRGMGMSDFSTENINKIKNYMLSKGYSLDKTNTLTDTEVLFDGYIMENRICTLSANSFKQDGKAEFTIDCADANLDDYKNFAVEDLKRSIKSQIIEKRGSSANDLVIKISKIYGDYSLGGAVPPVQGAGGGMWIGAKVNNNWKLVWDGNGTISCTDIDPYPNLPIEIVPECYDETKGELIIR</sequence>
<reference evidence="2 3" key="1">
    <citation type="journal article" date="2016" name="Nat. Commun.">
        <title>Thousands of microbial genomes shed light on interconnected biogeochemical processes in an aquifer system.</title>
        <authorList>
            <person name="Anantharaman K."/>
            <person name="Brown C.T."/>
            <person name="Hug L.A."/>
            <person name="Sharon I."/>
            <person name="Castelle C.J."/>
            <person name="Probst A.J."/>
            <person name="Thomas B.C."/>
            <person name="Singh A."/>
            <person name="Wilkins M.J."/>
            <person name="Karaoz U."/>
            <person name="Brodie E.L."/>
            <person name="Williams K.H."/>
            <person name="Hubbard S.S."/>
            <person name="Banfield J.F."/>
        </authorList>
    </citation>
    <scope>NUCLEOTIDE SEQUENCE [LARGE SCALE GENOMIC DNA]</scope>
</reference>
<feature type="transmembrane region" description="Helical" evidence="1">
    <location>
        <begin position="5"/>
        <end position="22"/>
    </location>
</feature>